<dbReference type="Pfam" id="PF20242">
    <property type="entry name" value="Emfourin"/>
    <property type="match status" value="1"/>
</dbReference>
<evidence type="ECO:0000313" key="2">
    <source>
        <dbReference type="EMBL" id="MVW63929.1"/>
    </source>
</evidence>
<dbReference type="Proteomes" id="UP000443353">
    <property type="component" value="Unassembled WGS sequence"/>
</dbReference>
<organism evidence="2 3">
    <name type="scientific">Massilia cellulosiltytica</name>
    <dbReference type="NCBI Taxonomy" id="2683234"/>
    <lineage>
        <taxon>Bacteria</taxon>
        <taxon>Pseudomonadati</taxon>
        <taxon>Pseudomonadota</taxon>
        <taxon>Betaproteobacteria</taxon>
        <taxon>Burkholderiales</taxon>
        <taxon>Oxalobacteraceae</taxon>
        <taxon>Telluria group</taxon>
        <taxon>Massilia</taxon>
    </lineage>
</organism>
<accession>A0A7X3G6Q9</accession>
<proteinExistence type="predicted"/>
<dbReference type="InterPro" id="IPR049457">
    <property type="entry name" value="Emfourin"/>
</dbReference>
<dbReference type="RefSeq" id="WP_056126393.1">
    <property type="nucleotide sequence ID" value="NZ_WSES01000010.1"/>
</dbReference>
<evidence type="ECO:0000313" key="3">
    <source>
        <dbReference type="Proteomes" id="UP000443353"/>
    </source>
</evidence>
<reference evidence="2 3" key="1">
    <citation type="submission" date="2019-12" db="EMBL/GenBank/DDBJ databases">
        <authorList>
            <person name="Li C."/>
            <person name="Zhao J."/>
        </authorList>
    </citation>
    <scope>NUCLEOTIDE SEQUENCE [LARGE SCALE GENOMIC DNA]</scope>
    <source>
        <strain evidence="2 3">NEAU-DD11</strain>
    </source>
</reference>
<comment type="caution">
    <text evidence="2">The sequence shown here is derived from an EMBL/GenBank/DDBJ whole genome shotgun (WGS) entry which is preliminary data.</text>
</comment>
<dbReference type="EMBL" id="WSES01000010">
    <property type="protein sequence ID" value="MVW63929.1"/>
    <property type="molecule type" value="Genomic_DNA"/>
</dbReference>
<dbReference type="AlphaFoldDB" id="A0A7X3G6Q9"/>
<evidence type="ECO:0000256" key="1">
    <source>
        <dbReference type="SAM" id="MobiDB-lite"/>
    </source>
</evidence>
<gene>
    <name evidence="2" type="ORF">GPY61_28775</name>
</gene>
<sequence>MRLSLHSVGGFTGPAGAQTRSVDVDRLPAAEGARVRALVQGLDAAPLPATLLKPRPQPWDFTYTLTLDGRQVRFHLDAAPAALRELVGILEARPPD</sequence>
<protein>
    <submittedName>
        <fullName evidence="2">Uncharacterized protein</fullName>
    </submittedName>
</protein>
<feature type="region of interest" description="Disordered" evidence="1">
    <location>
        <begin position="1"/>
        <end position="23"/>
    </location>
</feature>
<name>A0A7X3G6Q9_9BURK</name>
<keyword evidence="3" id="KW-1185">Reference proteome</keyword>